<dbReference type="GO" id="GO:1990904">
    <property type="term" value="C:ribonucleoprotein complex"/>
    <property type="evidence" value="ECO:0007669"/>
    <property type="project" value="UniProtKB-KW"/>
</dbReference>
<dbReference type="EMBL" id="MEYK01000004">
    <property type="protein sequence ID" value="OGD25723.1"/>
    <property type="molecule type" value="Genomic_DNA"/>
</dbReference>
<dbReference type="Proteomes" id="UP000176431">
    <property type="component" value="Unassembled WGS sequence"/>
</dbReference>
<keyword evidence="2 6" id="KW-0689">Ribosomal protein</keyword>
<dbReference type="NCBIfam" id="TIGR00062">
    <property type="entry name" value="L27"/>
    <property type="match status" value="1"/>
</dbReference>
<evidence type="ECO:0000256" key="4">
    <source>
        <dbReference type="ARBA" id="ARBA00035175"/>
    </source>
</evidence>
<sequence>MAHTKAAGSTRLGRESASQRLGIKLFDGQTVKVGFILARQRGTKWVPGKNVKKSSDDTLYATSSGIVKFTTKKLKRFNGQRKIVKVINIVDSNIVE</sequence>
<dbReference type="SUPFAM" id="SSF110324">
    <property type="entry name" value="Ribosomal L27 protein-like"/>
    <property type="match status" value="1"/>
</dbReference>
<dbReference type="PANTHER" id="PTHR15893">
    <property type="entry name" value="RIBOSOMAL PROTEIN L27"/>
    <property type="match status" value="1"/>
</dbReference>
<dbReference type="AlphaFoldDB" id="A0A1F5B521"/>
<evidence type="ECO:0000256" key="5">
    <source>
        <dbReference type="ARBA" id="ARBA00035477"/>
    </source>
</evidence>
<dbReference type="Pfam" id="PF01016">
    <property type="entry name" value="Ribosomal_L27"/>
    <property type="match status" value="1"/>
</dbReference>
<dbReference type="Gene3D" id="2.40.50.100">
    <property type="match status" value="1"/>
</dbReference>
<evidence type="ECO:0000256" key="3">
    <source>
        <dbReference type="ARBA" id="ARBA00023274"/>
    </source>
</evidence>
<dbReference type="PROSITE" id="PS00831">
    <property type="entry name" value="RIBOSOMAL_L27"/>
    <property type="match status" value="1"/>
</dbReference>
<dbReference type="PANTHER" id="PTHR15893:SF0">
    <property type="entry name" value="LARGE RIBOSOMAL SUBUNIT PROTEIN BL27M"/>
    <property type="match status" value="1"/>
</dbReference>
<dbReference type="PRINTS" id="PR00063">
    <property type="entry name" value="RIBOSOMALL27"/>
</dbReference>
<comment type="similarity">
    <text evidence="1">Belongs to the bacterial ribosomal protein bL27 family.</text>
</comment>
<comment type="caution">
    <text evidence="6">The sequence shown here is derived from an EMBL/GenBank/DDBJ whole genome shotgun (WGS) entry which is preliminary data.</text>
</comment>
<reference evidence="6 7" key="1">
    <citation type="journal article" date="2016" name="Nat. Commun.">
        <title>Thousands of microbial genomes shed light on interconnected biogeochemical processes in an aquifer system.</title>
        <authorList>
            <person name="Anantharaman K."/>
            <person name="Brown C.T."/>
            <person name="Hug L.A."/>
            <person name="Sharon I."/>
            <person name="Castelle C.J."/>
            <person name="Probst A.J."/>
            <person name="Thomas B.C."/>
            <person name="Singh A."/>
            <person name="Wilkins M.J."/>
            <person name="Karaoz U."/>
            <person name="Brodie E.L."/>
            <person name="Williams K.H."/>
            <person name="Hubbard S.S."/>
            <person name="Banfield J.F."/>
        </authorList>
    </citation>
    <scope>NUCLEOTIDE SEQUENCE [LARGE SCALE GENOMIC DNA]</scope>
</reference>
<dbReference type="FunFam" id="2.40.50.100:FF:000020">
    <property type="entry name" value="50S ribosomal protein L27"/>
    <property type="match status" value="1"/>
</dbReference>
<dbReference type="GO" id="GO:0005840">
    <property type="term" value="C:ribosome"/>
    <property type="evidence" value="ECO:0007669"/>
    <property type="project" value="UniProtKB-KW"/>
</dbReference>
<evidence type="ECO:0000256" key="1">
    <source>
        <dbReference type="ARBA" id="ARBA00010797"/>
    </source>
</evidence>
<accession>A0A1F5B521</accession>
<dbReference type="GO" id="GO:0003735">
    <property type="term" value="F:structural constituent of ribosome"/>
    <property type="evidence" value="ECO:0007669"/>
    <property type="project" value="InterPro"/>
</dbReference>
<organism evidence="6 7">
    <name type="scientific">Candidatus Azambacteria bacterium RIFCSPHIGHO2_01_FULL_40_24</name>
    <dbReference type="NCBI Taxonomy" id="1797301"/>
    <lineage>
        <taxon>Bacteria</taxon>
        <taxon>Candidatus Azamiibacteriota</taxon>
    </lineage>
</organism>
<evidence type="ECO:0000313" key="7">
    <source>
        <dbReference type="Proteomes" id="UP000176431"/>
    </source>
</evidence>
<evidence type="ECO:0000256" key="2">
    <source>
        <dbReference type="ARBA" id="ARBA00022980"/>
    </source>
</evidence>
<dbReference type="InterPro" id="IPR018261">
    <property type="entry name" value="Ribosomal_bL27_CS"/>
</dbReference>
<evidence type="ECO:0000313" key="6">
    <source>
        <dbReference type="EMBL" id="OGD25723.1"/>
    </source>
</evidence>
<gene>
    <name evidence="6" type="ORF">A2819_02385</name>
</gene>
<dbReference type="GO" id="GO:0006412">
    <property type="term" value="P:translation"/>
    <property type="evidence" value="ECO:0007669"/>
    <property type="project" value="InterPro"/>
</dbReference>
<name>A0A1F5B521_9BACT</name>
<keyword evidence="3" id="KW-0687">Ribonucleoprotein</keyword>
<proteinExistence type="inferred from homology"/>
<dbReference type="InterPro" id="IPR001684">
    <property type="entry name" value="Ribosomal_bL27"/>
</dbReference>
<protein>
    <recommendedName>
        <fullName evidence="4">Large ribosomal subunit protein bL27</fullName>
    </recommendedName>
    <alternativeName>
        <fullName evidence="5">50S ribosomal protein L27</fullName>
    </alternativeName>
</protein>